<evidence type="ECO:0000256" key="1">
    <source>
        <dbReference type="SAM" id="SignalP"/>
    </source>
</evidence>
<name>A0AA40DF20_9PEZI</name>
<protein>
    <submittedName>
        <fullName evidence="2">Uncharacterized protein</fullName>
    </submittedName>
</protein>
<reference evidence="2" key="1">
    <citation type="submission" date="2023-06" db="EMBL/GenBank/DDBJ databases">
        <title>Genome-scale phylogeny and comparative genomics of the fungal order Sordariales.</title>
        <authorList>
            <consortium name="Lawrence Berkeley National Laboratory"/>
            <person name="Hensen N."/>
            <person name="Bonometti L."/>
            <person name="Westerberg I."/>
            <person name="Brannstrom I.O."/>
            <person name="Guillou S."/>
            <person name="Cros-Aarteil S."/>
            <person name="Calhoun S."/>
            <person name="Haridas S."/>
            <person name="Kuo A."/>
            <person name="Mondo S."/>
            <person name="Pangilinan J."/>
            <person name="Riley R."/>
            <person name="Labutti K."/>
            <person name="Andreopoulos B."/>
            <person name="Lipzen A."/>
            <person name="Chen C."/>
            <person name="Yanf M."/>
            <person name="Daum C."/>
            <person name="Ng V."/>
            <person name="Clum A."/>
            <person name="Steindorff A."/>
            <person name="Ohm R."/>
            <person name="Martin F."/>
            <person name="Silar P."/>
            <person name="Natvig D."/>
            <person name="Lalanne C."/>
            <person name="Gautier V."/>
            <person name="Ament-Velasquez S.L."/>
            <person name="Kruys A."/>
            <person name="Hutchinson M.I."/>
            <person name="Powell A.J."/>
            <person name="Barry K."/>
            <person name="Miller A.N."/>
            <person name="Grigoriev I.V."/>
            <person name="Debuchy R."/>
            <person name="Gladieux P."/>
            <person name="Thoren M.H."/>
            <person name="Johannesson H."/>
        </authorList>
    </citation>
    <scope>NUCLEOTIDE SEQUENCE</scope>
    <source>
        <strain evidence="2">CBS 307.81</strain>
    </source>
</reference>
<accession>A0AA40DF20</accession>
<dbReference type="PANTHER" id="PTHR37536">
    <property type="entry name" value="PUTATIVE (AFU_ORTHOLOGUE AFUA_3G02970)-RELATED"/>
    <property type="match status" value="1"/>
</dbReference>
<feature type="chain" id="PRO_5041389388" evidence="1">
    <location>
        <begin position="23"/>
        <end position="284"/>
    </location>
</feature>
<keyword evidence="1" id="KW-0732">Signal</keyword>
<dbReference type="PANTHER" id="PTHR37536:SF1">
    <property type="entry name" value="ASPERGILLOPEPSIN, PUTAITVE (AFU_ORTHOLOGUE AFUA_7G01200)"/>
    <property type="match status" value="1"/>
</dbReference>
<dbReference type="EMBL" id="JAULSY010000017">
    <property type="protein sequence ID" value="KAK0671878.1"/>
    <property type="molecule type" value="Genomic_DNA"/>
</dbReference>
<dbReference type="InterPro" id="IPR013320">
    <property type="entry name" value="ConA-like_dom_sf"/>
</dbReference>
<evidence type="ECO:0000313" key="3">
    <source>
        <dbReference type="Proteomes" id="UP001174997"/>
    </source>
</evidence>
<dbReference type="GO" id="GO:0006508">
    <property type="term" value="P:proteolysis"/>
    <property type="evidence" value="ECO:0007669"/>
    <property type="project" value="InterPro"/>
</dbReference>
<dbReference type="Proteomes" id="UP001174997">
    <property type="component" value="Unassembled WGS sequence"/>
</dbReference>
<comment type="caution">
    <text evidence="2">The sequence shown here is derived from an EMBL/GenBank/DDBJ whole genome shotgun (WGS) entry which is preliminary data.</text>
</comment>
<evidence type="ECO:0000313" key="2">
    <source>
        <dbReference type="EMBL" id="KAK0671878.1"/>
    </source>
</evidence>
<dbReference type="Gene3D" id="2.60.120.700">
    <property type="entry name" value="Peptidase G1"/>
    <property type="match status" value="1"/>
</dbReference>
<dbReference type="AlphaFoldDB" id="A0AA40DF20"/>
<dbReference type="Pfam" id="PF01828">
    <property type="entry name" value="Peptidase_A4"/>
    <property type="match status" value="1"/>
</dbReference>
<dbReference type="SUPFAM" id="SSF49899">
    <property type="entry name" value="Concanavalin A-like lectins/glucanases"/>
    <property type="match status" value="1"/>
</dbReference>
<sequence length="284" mass="31526">MGFRLIAAVFSILYFICGISLANPLSRRTQPSDASVERLFNGAAGILVDTKDASTSTAQEVSGTFVLPLKGTKGDDGVTYSNASFGIYYGGDRYGTHDTDSCGASATVGAGVDMHVNSDGTASFSAWSWLWDGEEQMDWIDLPLGVQGGDKIYVQIKKFAHDKAWVQLINKNTEDKYESLHKNIGRGLCQAHVGWLLTEWQAEVDKVHTVAKFGEIFFSDMRWVGSDWNSYYPTSNPDKPGDLWWLIFGGRNDQGTSKESFWQDATPEWRVTSGEANDLRVYRE</sequence>
<gene>
    <name evidence="2" type="ORF">QBC41DRAFT_383850</name>
</gene>
<keyword evidence="3" id="KW-1185">Reference proteome</keyword>
<organism evidence="2 3">
    <name type="scientific">Cercophora samala</name>
    <dbReference type="NCBI Taxonomy" id="330535"/>
    <lineage>
        <taxon>Eukaryota</taxon>
        <taxon>Fungi</taxon>
        <taxon>Dikarya</taxon>
        <taxon>Ascomycota</taxon>
        <taxon>Pezizomycotina</taxon>
        <taxon>Sordariomycetes</taxon>
        <taxon>Sordariomycetidae</taxon>
        <taxon>Sordariales</taxon>
        <taxon>Lasiosphaeriaceae</taxon>
        <taxon>Cercophora</taxon>
    </lineage>
</organism>
<dbReference type="GO" id="GO:0070007">
    <property type="term" value="F:glutamic-type endopeptidase activity"/>
    <property type="evidence" value="ECO:0007669"/>
    <property type="project" value="InterPro"/>
</dbReference>
<feature type="signal peptide" evidence="1">
    <location>
        <begin position="1"/>
        <end position="22"/>
    </location>
</feature>
<dbReference type="InterPro" id="IPR000250">
    <property type="entry name" value="Peptidase_G1"/>
</dbReference>
<dbReference type="InterPro" id="IPR038656">
    <property type="entry name" value="Peptidase_G1_sf"/>
</dbReference>
<proteinExistence type="predicted"/>